<evidence type="ECO:0000313" key="3">
    <source>
        <dbReference type="Proteomes" id="UP000050761"/>
    </source>
</evidence>
<dbReference type="AlphaFoldDB" id="A0A3P7XYQ5"/>
<feature type="region of interest" description="Disordered" evidence="1">
    <location>
        <begin position="100"/>
        <end position="154"/>
    </location>
</feature>
<feature type="compositionally biased region" description="Basic and acidic residues" evidence="1">
    <location>
        <begin position="254"/>
        <end position="266"/>
    </location>
</feature>
<feature type="compositionally biased region" description="Polar residues" evidence="1">
    <location>
        <begin position="241"/>
        <end position="250"/>
    </location>
</feature>
<feature type="compositionally biased region" description="Basic and acidic residues" evidence="1">
    <location>
        <begin position="201"/>
        <end position="213"/>
    </location>
</feature>
<feature type="compositionally biased region" description="Polar residues" evidence="1">
    <location>
        <begin position="188"/>
        <end position="197"/>
    </location>
</feature>
<reference evidence="4" key="2">
    <citation type="submission" date="2019-09" db="UniProtKB">
        <authorList>
            <consortium name="WormBaseParasite"/>
        </authorList>
    </citation>
    <scope>IDENTIFICATION</scope>
</reference>
<feature type="region of interest" description="Disordered" evidence="1">
    <location>
        <begin position="180"/>
        <end position="308"/>
    </location>
</feature>
<feature type="compositionally biased region" description="Polar residues" evidence="1">
    <location>
        <begin position="289"/>
        <end position="307"/>
    </location>
</feature>
<sequence>MRRETTYVIGKVVTSKEKRGGVIAKPQMVSKVAQKFAKNMRKGENPDLSKQWCAKRNVIVKRKTDDSTPVTSIAAKSMRETKNPDVSKQRCTMPTAIVKAKVDDSDKGTSPTSMNLRKRKSPHVSEQQQANEVAVDDAEKNVAESGNPDVYERQDPNRNVAVNTEIRDLLEDTLPASNNMLKRKSPHLSKQQQTSEVTMDDAEKNMPERDNPHVYEQQDPMRNEDTLPASNNMLKRKSPHLSEQQQTSEVTMDDAEKNMPERDNPHVYEQQDPMRNEVEAKRVADGSPTLGSSSEKCSQQDNTTSLGAITVQKEPVDEGEEQALRDKPHHYQGDATPGIPFIKEAVPSQEEIVYGESESEFVSDEQPRPRTQELNGVKFEYAYDLKKDIERWFYLKNQIKVAKRYRDLLEKGIVGF</sequence>
<protein>
    <submittedName>
        <fullName evidence="4">Nucleolar protein 16</fullName>
    </submittedName>
</protein>
<evidence type="ECO:0000313" key="4">
    <source>
        <dbReference type="WBParaSite" id="HPBE_0000923701-mRNA-1"/>
    </source>
</evidence>
<keyword evidence="3" id="KW-1185">Reference proteome</keyword>
<accession>A0A3P7XYQ5</accession>
<reference evidence="2 3" key="1">
    <citation type="submission" date="2018-11" db="EMBL/GenBank/DDBJ databases">
        <authorList>
            <consortium name="Pathogen Informatics"/>
        </authorList>
    </citation>
    <scope>NUCLEOTIDE SEQUENCE [LARGE SCALE GENOMIC DNA]</scope>
</reference>
<feature type="compositionally biased region" description="Basic and acidic residues" evidence="1">
    <location>
        <begin position="272"/>
        <end position="284"/>
    </location>
</feature>
<dbReference type="EMBL" id="UZAH01026382">
    <property type="protein sequence ID" value="VDO79811.1"/>
    <property type="molecule type" value="Genomic_DNA"/>
</dbReference>
<dbReference type="WBParaSite" id="HPBE_0000923701-mRNA-1">
    <property type="protein sequence ID" value="HPBE_0000923701-mRNA-1"/>
    <property type="gene ID" value="HPBE_0000923701"/>
</dbReference>
<name>A0A3P7XYQ5_HELPZ</name>
<organism evidence="2">
    <name type="scientific">Heligmosomoides polygyrus</name>
    <name type="common">Parasitic roundworm</name>
    <dbReference type="NCBI Taxonomy" id="6339"/>
    <lineage>
        <taxon>Eukaryota</taxon>
        <taxon>Metazoa</taxon>
        <taxon>Ecdysozoa</taxon>
        <taxon>Nematoda</taxon>
        <taxon>Chromadorea</taxon>
        <taxon>Rhabditida</taxon>
        <taxon>Rhabditina</taxon>
        <taxon>Rhabditomorpha</taxon>
        <taxon>Strongyloidea</taxon>
        <taxon>Heligmosomidae</taxon>
        <taxon>Heligmosomoides</taxon>
    </lineage>
</organism>
<gene>
    <name evidence="2" type="ORF">HPBE_LOCUS9238</name>
</gene>
<evidence type="ECO:0000256" key="1">
    <source>
        <dbReference type="SAM" id="MobiDB-lite"/>
    </source>
</evidence>
<dbReference type="Proteomes" id="UP000050761">
    <property type="component" value="Unassembled WGS sequence"/>
</dbReference>
<evidence type="ECO:0000313" key="2">
    <source>
        <dbReference type="EMBL" id="VDO79811.1"/>
    </source>
</evidence>
<proteinExistence type="predicted"/>